<dbReference type="AlphaFoldDB" id="A0A0F9ISB1"/>
<protein>
    <submittedName>
        <fullName evidence="2">Uncharacterized protein</fullName>
    </submittedName>
</protein>
<evidence type="ECO:0000256" key="1">
    <source>
        <dbReference type="SAM" id="MobiDB-lite"/>
    </source>
</evidence>
<organism evidence="2">
    <name type="scientific">marine sediment metagenome</name>
    <dbReference type="NCBI Taxonomy" id="412755"/>
    <lineage>
        <taxon>unclassified sequences</taxon>
        <taxon>metagenomes</taxon>
        <taxon>ecological metagenomes</taxon>
    </lineage>
</organism>
<gene>
    <name evidence="2" type="ORF">LCGC14_1908720</name>
</gene>
<comment type="caution">
    <text evidence="2">The sequence shown here is derived from an EMBL/GenBank/DDBJ whole genome shotgun (WGS) entry which is preliminary data.</text>
</comment>
<sequence>MRKRGRDAREEVFPVFPEDYPRAKIEANRGDRAFSPFSPFSPPRPNDLIGGLSGETGKMFEGVLK</sequence>
<reference evidence="2" key="1">
    <citation type="journal article" date="2015" name="Nature">
        <title>Complex archaea that bridge the gap between prokaryotes and eukaryotes.</title>
        <authorList>
            <person name="Spang A."/>
            <person name="Saw J.H."/>
            <person name="Jorgensen S.L."/>
            <person name="Zaremba-Niedzwiedzka K."/>
            <person name="Martijn J."/>
            <person name="Lind A.E."/>
            <person name="van Eijk R."/>
            <person name="Schleper C."/>
            <person name="Guy L."/>
            <person name="Ettema T.J."/>
        </authorList>
    </citation>
    <scope>NUCLEOTIDE SEQUENCE</scope>
</reference>
<accession>A0A0F9ISB1</accession>
<feature type="region of interest" description="Disordered" evidence="1">
    <location>
        <begin position="32"/>
        <end position="55"/>
    </location>
</feature>
<proteinExistence type="predicted"/>
<evidence type="ECO:0000313" key="2">
    <source>
        <dbReference type="EMBL" id="KKL90037.1"/>
    </source>
</evidence>
<name>A0A0F9ISB1_9ZZZZ</name>
<dbReference type="EMBL" id="LAZR01020123">
    <property type="protein sequence ID" value="KKL90037.1"/>
    <property type="molecule type" value="Genomic_DNA"/>
</dbReference>